<dbReference type="KEGG" id="marz:MARA_38160"/>
<protein>
    <submittedName>
        <fullName evidence="2">Uncharacterized protein</fullName>
    </submittedName>
</protein>
<dbReference type="Proteomes" id="UP000467428">
    <property type="component" value="Chromosome"/>
</dbReference>
<keyword evidence="3" id="KW-1185">Reference proteome</keyword>
<sequence>MSPAGVFATVVAAAIVGTAAPAGADITNDVSTIGSVAQGPTVDRQGPTIG</sequence>
<dbReference type="AlphaFoldDB" id="A0A7I7S0D4"/>
<proteinExistence type="predicted"/>
<accession>A0A7I7S0D4</accession>
<geneLocation type="plasmid" evidence="3">
    <name>pjcm18538 dna</name>
</geneLocation>
<evidence type="ECO:0000313" key="3">
    <source>
        <dbReference type="Proteomes" id="UP000467428"/>
    </source>
</evidence>
<name>A0A7I7S0D4_9MYCO</name>
<feature type="chain" id="PRO_5029592694" evidence="1">
    <location>
        <begin position="25"/>
        <end position="50"/>
    </location>
</feature>
<organism evidence="2 3">
    <name type="scientific">Mycolicibacterium arabiense</name>
    <dbReference type="NCBI Taxonomy" id="1286181"/>
    <lineage>
        <taxon>Bacteria</taxon>
        <taxon>Bacillati</taxon>
        <taxon>Actinomycetota</taxon>
        <taxon>Actinomycetes</taxon>
        <taxon>Mycobacteriales</taxon>
        <taxon>Mycobacteriaceae</taxon>
        <taxon>Mycolicibacterium</taxon>
    </lineage>
</organism>
<keyword evidence="1" id="KW-0732">Signal</keyword>
<reference evidence="2 3" key="1">
    <citation type="journal article" date="2019" name="Emerg. Microbes Infect.">
        <title>Comprehensive subspecies identification of 175 nontuberculous mycobacteria species based on 7547 genomic profiles.</title>
        <authorList>
            <person name="Matsumoto Y."/>
            <person name="Kinjo T."/>
            <person name="Motooka D."/>
            <person name="Nabeya D."/>
            <person name="Jung N."/>
            <person name="Uechi K."/>
            <person name="Horii T."/>
            <person name="Iida T."/>
            <person name="Fujita J."/>
            <person name="Nakamura S."/>
        </authorList>
    </citation>
    <scope>NUCLEOTIDE SEQUENCE [LARGE SCALE GENOMIC DNA]</scope>
    <source>
        <strain evidence="2 3">JCM 18538</strain>
    </source>
</reference>
<evidence type="ECO:0000313" key="2">
    <source>
        <dbReference type="EMBL" id="BBY50348.1"/>
    </source>
</evidence>
<evidence type="ECO:0000256" key="1">
    <source>
        <dbReference type="SAM" id="SignalP"/>
    </source>
</evidence>
<gene>
    <name evidence="2" type="ORF">MARA_38160</name>
</gene>
<dbReference type="EMBL" id="AP022593">
    <property type="protein sequence ID" value="BBY50348.1"/>
    <property type="molecule type" value="Genomic_DNA"/>
</dbReference>
<feature type="signal peptide" evidence="1">
    <location>
        <begin position="1"/>
        <end position="24"/>
    </location>
</feature>